<dbReference type="InterPro" id="IPR002347">
    <property type="entry name" value="SDR_fam"/>
</dbReference>
<comment type="caution">
    <text evidence="1">The sequence shown here is derived from an EMBL/GenBank/DDBJ whole genome shotgun (WGS) entry which is preliminary data.</text>
</comment>
<dbReference type="GO" id="GO:0016616">
    <property type="term" value="F:oxidoreductase activity, acting on the CH-OH group of donors, NAD or NADP as acceptor"/>
    <property type="evidence" value="ECO:0007669"/>
    <property type="project" value="TreeGrafter"/>
</dbReference>
<dbReference type="InterPro" id="IPR036291">
    <property type="entry name" value="NAD(P)-bd_dom_sf"/>
</dbReference>
<sequence>MSTTVIIGASRGIGYQFIQTLTAEGATVIATARNTTDLESKIRTDNILNTHVIEADLTSSTSLSTAAKSTSSLTNGQIDHLIINGAYLSPTGGKNPTDFTSNPAFFLEELNKSNEANIAGPLFAINAFLPLLRAGKEKRVTYISSGAADLSETLETRIANSVPYIVSKAGGNIVIAKFAAELKDEGFTFLSIAPGAVATETLMDMSIYTEEEKAKFQLMFVRMMEKYPEWKGPVSPEESVKRILNVVKNSKVEQSGQFLSYWGNTEQWL</sequence>
<protein>
    <recommendedName>
        <fullName evidence="3">NAD(P)-binding protein</fullName>
    </recommendedName>
</protein>
<dbReference type="PANTHER" id="PTHR45458">
    <property type="entry name" value="SHORT-CHAIN DEHYDROGENASE/REDUCTASE SDR"/>
    <property type="match status" value="1"/>
</dbReference>
<evidence type="ECO:0008006" key="3">
    <source>
        <dbReference type="Google" id="ProtNLM"/>
    </source>
</evidence>
<dbReference type="SUPFAM" id="SSF51735">
    <property type="entry name" value="NAD(P)-binding Rossmann-fold domains"/>
    <property type="match status" value="1"/>
</dbReference>
<dbReference type="Proteomes" id="UP001280581">
    <property type="component" value="Unassembled WGS sequence"/>
</dbReference>
<dbReference type="EMBL" id="WVTA01000004">
    <property type="protein sequence ID" value="KAK3214270.1"/>
    <property type="molecule type" value="Genomic_DNA"/>
</dbReference>
<reference evidence="1 2" key="1">
    <citation type="submission" date="2021-02" db="EMBL/GenBank/DDBJ databases">
        <title>Genome assembly of Pseudopithomyces chartarum.</title>
        <authorList>
            <person name="Jauregui R."/>
            <person name="Singh J."/>
            <person name="Voisey C."/>
        </authorList>
    </citation>
    <scope>NUCLEOTIDE SEQUENCE [LARGE SCALE GENOMIC DNA]</scope>
    <source>
        <strain evidence="1 2">AGR01</strain>
    </source>
</reference>
<dbReference type="Gene3D" id="3.40.50.720">
    <property type="entry name" value="NAD(P)-binding Rossmann-like Domain"/>
    <property type="match status" value="1"/>
</dbReference>
<gene>
    <name evidence="1" type="ORF">GRF29_28g2536094</name>
</gene>
<dbReference type="PRINTS" id="PR00081">
    <property type="entry name" value="GDHRDH"/>
</dbReference>
<organism evidence="1 2">
    <name type="scientific">Pseudopithomyces chartarum</name>
    <dbReference type="NCBI Taxonomy" id="1892770"/>
    <lineage>
        <taxon>Eukaryota</taxon>
        <taxon>Fungi</taxon>
        <taxon>Dikarya</taxon>
        <taxon>Ascomycota</taxon>
        <taxon>Pezizomycotina</taxon>
        <taxon>Dothideomycetes</taxon>
        <taxon>Pleosporomycetidae</taxon>
        <taxon>Pleosporales</taxon>
        <taxon>Massarineae</taxon>
        <taxon>Didymosphaeriaceae</taxon>
        <taxon>Pseudopithomyces</taxon>
    </lineage>
</organism>
<evidence type="ECO:0000313" key="2">
    <source>
        <dbReference type="Proteomes" id="UP001280581"/>
    </source>
</evidence>
<evidence type="ECO:0000313" key="1">
    <source>
        <dbReference type="EMBL" id="KAK3214270.1"/>
    </source>
</evidence>
<dbReference type="Pfam" id="PF00106">
    <property type="entry name" value="adh_short"/>
    <property type="match status" value="1"/>
</dbReference>
<dbReference type="PANTHER" id="PTHR45458:SF3">
    <property type="entry name" value="CHAIN DEHYDROGENASE (ATSC), PUTATIVE-RELATED"/>
    <property type="match status" value="1"/>
</dbReference>
<proteinExistence type="predicted"/>
<dbReference type="CDD" id="cd05325">
    <property type="entry name" value="carb_red_sniffer_like_SDR_c"/>
    <property type="match status" value="1"/>
</dbReference>
<keyword evidence="2" id="KW-1185">Reference proteome</keyword>
<name>A0AAN6M0R6_9PLEO</name>
<dbReference type="InterPro" id="IPR052184">
    <property type="entry name" value="SDR_enzymes"/>
</dbReference>
<dbReference type="AlphaFoldDB" id="A0AAN6M0R6"/>
<accession>A0AAN6M0R6</accession>